<dbReference type="EMBL" id="LJNI01000152">
    <property type="protein sequence ID" value="KPJ70898.1"/>
    <property type="molecule type" value="Genomic_DNA"/>
</dbReference>
<dbReference type="AlphaFoldDB" id="A0A0S7Y808"/>
<accession>A0A0S7Y808</accession>
<reference evidence="1 2" key="1">
    <citation type="journal article" date="2015" name="Microbiome">
        <title>Genomic resolution of linkages in carbon, nitrogen, and sulfur cycling among widespread estuary sediment bacteria.</title>
        <authorList>
            <person name="Baker B.J."/>
            <person name="Lazar C.S."/>
            <person name="Teske A.P."/>
            <person name="Dick G.J."/>
        </authorList>
    </citation>
    <scope>NUCLEOTIDE SEQUENCE [LARGE SCALE GENOMIC DNA]</scope>
    <source>
        <strain evidence="1">DG_78</strain>
    </source>
</reference>
<dbReference type="Proteomes" id="UP000051012">
    <property type="component" value="Unassembled WGS sequence"/>
</dbReference>
<protein>
    <submittedName>
        <fullName evidence="1">Uncharacterized protein</fullName>
    </submittedName>
</protein>
<organism evidence="1 2">
    <name type="scientific">candidate division TA06 bacterium DG_78</name>
    <dbReference type="NCBI Taxonomy" id="1703772"/>
    <lineage>
        <taxon>Bacteria</taxon>
        <taxon>Bacteria division TA06</taxon>
    </lineage>
</organism>
<proteinExistence type="predicted"/>
<comment type="caution">
    <text evidence="1">The sequence shown here is derived from an EMBL/GenBank/DDBJ whole genome shotgun (WGS) entry which is preliminary data.</text>
</comment>
<feature type="non-terminal residue" evidence="1">
    <location>
        <position position="1"/>
    </location>
</feature>
<evidence type="ECO:0000313" key="1">
    <source>
        <dbReference type="EMBL" id="KPJ70898.1"/>
    </source>
</evidence>
<gene>
    <name evidence="1" type="ORF">AMJ52_09305</name>
</gene>
<sequence>FFYSAIDRDALINPDNTVWRIYQNSVRISSLQDNLHEEVYGGQLCIAPLENINPGTEFSLEAMSVRYDKSFDPDVRWIDTPLDKYDPLFYPEITALTKNSRRTFYGATFLIPIANTFISGELVRQHDALRPAYAFLIKSRIQYDYFYFNILFRHYDIGYDNPFHRGFSEYRRFEDTPFERPYALVDPEYASIYDDPTPKPEQGIFLETRYQLTRNLILTRAYLDIFKNVSYNFINQRGYVELEFQPVWPVRIRFSQKYIRKYLPRPIESTLSHTMESTLRVSFYLSGFDVLRIETRLGNVDLTATDGDDLDLTGGYLAFSFEHNFLPSFSVEGGCALWSTDGMSQWIFEDVGIDFLAGRGMKYYVVASQKIGSLLAKLKFRQKFTDTAHTGLYNNDEIYYPDLPGATVYDFTDRENSTMINLQLDYLF</sequence>
<evidence type="ECO:0000313" key="2">
    <source>
        <dbReference type="Proteomes" id="UP000051012"/>
    </source>
</evidence>
<name>A0A0S7Y808_UNCT6</name>